<dbReference type="EMBL" id="BAAAQT010000010">
    <property type="protein sequence ID" value="GAA2176667.1"/>
    <property type="molecule type" value="Genomic_DNA"/>
</dbReference>
<dbReference type="Proteomes" id="UP001501599">
    <property type="component" value="Unassembled WGS sequence"/>
</dbReference>
<reference evidence="9" key="1">
    <citation type="journal article" date="2019" name="Int. J. Syst. Evol. Microbiol.">
        <title>The Global Catalogue of Microorganisms (GCM) 10K type strain sequencing project: providing services to taxonomists for standard genome sequencing and annotation.</title>
        <authorList>
            <consortium name="The Broad Institute Genomics Platform"/>
            <consortium name="The Broad Institute Genome Sequencing Center for Infectious Disease"/>
            <person name="Wu L."/>
            <person name="Ma J."/>
        </authorList>
    </citation>
    <scope>NUCLEOTIDE SEQUENCE [LARGE SCALE GENOMIC DNA]</scope>
    <source>
        <strain evidence="9">JCM 16026</strain>
    </source>
</reference>
<evidence type="ECO:0000259" key="6">
    <source>
        <dbReference type="Pfam" id="PF04542"/>
    </source>
</evidence>
<evidence type="ECO:0000313" key="9">
    <source>
        <dbReference type="Proteomes" id="UP001501599"/>
    </source>
</evidence>
<keyword evidence="3" id="KW-0731">Sigma factor</keyword>
<dbReference type="InterPro" id="IPR014284">
    <property type="entry name" value="RNA_pol_sigma-70_dom"/>
</dbReference>
<evidence type="ECO:0000256" key="2">
    <source>
        <dbReference type="ARBA" id="ARBA00023015"/>
    </source>
</evidence>
<dbReference type="NCBIfam" id="TIGR02937">
    <property type="entry name" value="sigma70-ECF"/>
    <property type="match status" value="1"/>
</dbReference>
<evidence type="ECO:0000313" key="8">
    <source>
        <dbReference type="EMBL" id="GAA2176667.1"/>
    </source>
</evidence>
<feature type="domain" description="RNA polymerase sigma-70 region 2" evidence="6">
    <location>
        <begin position="25"/>
        <end position="93"/>
    </location>
</feature>
<comment type="caution">
    <text evidence="8">The sequence shown here is derived from an EMBL/GenBank/DDBJ whole genome shotgun (WGS) entry which is preliminary data.</text>
</comment>
<dbReference type="Gene3D" id="1.10.1740.10">
    <property type="match status" value="1"/>
</dbReference>
<dbReference type="InterPro" id="IPR036388">
    <property type="entry name" value="WH-like_DNA-bd_sf"/>
</dbReference>
<dbReference type="Gene3D" id="1.10.10.10">
    <property type="entry name" value="Winged helix-like DNA-binding domain superfamily/Winged helix DNA-binding domain"/>
    <property type="match status" value="1"/>
</dbReference>
<name>A0ABP5MRG4_9MICO</name>
<gene>
    <name evidence="8" type="ORF">GCM10009846_31320</name>
</gene>
<keyword evidence="2" id="KW-0805">Transcription regulation</keyword>
<dbReference type="InterPro" id="IPR039425">
    <property type="entry name" value="RNA_pol_sigma-70-like"/>
</dbReference>
<evidence type="ECO:0000259" key="7">
    <source>
        <dbReference type="Pfam" id="PF04545"/>
    </source>
</evidence>
<dbReference type="SUPFAM" id="SSF88946">
    <property type="entry name" value="Sigma2 domain of RNA polymerase sigma factors"/>
    <property type="match status" value="1"/>
</dbReference>
<protein>
    <submittedName>
        <fullName evidence="8">Sigma-70 family RNA polymerase sigma factor</fullName>
    </submittedName>
</protein>
<dbReference type="SUPFAM" id="SSF88659">
    <property type="entry name" value="Sigma3 and sigma4 domains of RNA polymerase sigma factors"/>
    <property type="match status" value="1"/>
</dbReference>
<dbReference type="PANTHER" id="PTHR43133">
    <property type="entry name" value="RNA POLYMERASE ECF-TYPE SIGMA FACTO"/>
    <property type="match status" value="1"/>
</dbReference>
<proteinExistence type="inferred from homology"/>
<dbReference type="InterPro" id="IPR007630">
    <property type="entry name" value="RNA_pol_sigma70_r4"/>
</dbReference>
<evidence type="ECO:0000256" key="3">
    <source>
        <dbReference type="ARBA" id="ARBA00023082"/>
    </source>
</evidence>
<evidence type="ECO:0000256" key="5">
    <source>
        <dbReference type="ARBA" id="ARBA00023163"/>
    </source>
</evidence>
<sequence length="183" mass="20100">MAITEAPTATTTTTTTSEAAAFDELVATHRPGLVRYATSLMSGDVAAAEDVVQETMLRAWRHLDRLTEQQGSVRGWLTRVTHNIAMDQHRARRARPTEIAWSEFDAERAASLDDPAREVEDRVLVTELLTHVSQAHRRTLAEVYLADQTAAAAAVRLGVPVGTVKSRVFHALRTMRSQTALAA</sequence>
<dbReference type="PANTHER" id="PTHR43133:SF52">
    <property type="entry name" value="ECF RNA POLYMERASE SIGMA FACTOR SIGL"/>
    <property type="match status" value="1"/>
</dbReference>
<dbReference type="InterPro" id="IPR013324">
    <property type="entry name" value="RNA_pol_sigma_r3/r4-like"/>
</dbReference>
<dbReference type="RefSeq" id="WP_344345174.1">
    <property type="nucleotide sequence ID" value="NZ_BAAAQT010000010.1"/>
</dbReference>
<comment type="similarity">
    <text evidence="1">Belongs to the sigma-70 factor family. ECF subfamily.</text>
</comment>
<accession>A0ABP5MRG4</accession>
<keyword evidence="4" id="KW-0238">DNA-binding</keyword>
<dbReference type="InterPro" id="IPR007627">
    <property type="entry name" value="RNA_pol_sigma70_r2"/>
</dbReference>
<evidence type="ECO:0000256" key="4">
    <source>
        <dbReference type="ARBA" id="ARBA00023125"/>
    </source>
</evidence>
<keyword evidence="5" id="KW-0804">Transcription</keyword>
<keyword evidence="9" id="KW-1185">Reference proteome</keyword>
<dbReference type="Pfam" id="PF04542">
    <property type="entry name" value="Sigma70_r2"/>
    <property type="match status" value="1"/>
</dbReference>
<dbReference type="InterPro" id="IPR013325">
    <property type="entry name" value="RNA_pol_sigma_r2"/>
</dbReference>
<organism evidence="8 9">
    <name type="scientific">Agrococcus versicolor</name>
    <dbReference type="NCBI Taxonomy" id="501482"/>
    <lineage>
        <taxon>Bacteria</taxon>
        <taxon>Bacillati</taxon>
        <taxon>Actinomycetota</taxon>
        <taxon>Actinomycetes</taxon>
        <taxon>Micrococcales</taxon>
        <taxon>Microbacteriaceae</taxon>
        <taxon>Agrococcus</taxon>
    </lineage>
</organism>
<dbReference type="Pfam" id="PF04545">
    <property type="entry name" value="Sigma70_r4"/>
    <property type="match status" value="1"/>
</dbReference>
<evidence type="ECO:0000256" key="1">
    <source>
        <dbReference type="ARBA" id="ARBA00010641"/>
    </source>
</evidence>
<feature type="domain" description="RNA polymerase sigma-70 region 4" evidence="7">
    <location>
        <begin position="129"/>
        <end position="176"/>
    </location>
</feature>